<proteinExistence type="inferred from homology"/>
<evidence type="ECO:0000256" key="2">
    <source>
        <dbReference type="SAM" id="SignalP"/>
    </source>
</evidence>
<keyword evidence="2" id="KW-0732">Signal</keyword>
<dbReference type="PANTHER" id="PTHR10670">
    <property type="entry name" value="DNA POLYMERASE EPSILON CATALYTIC SUBUNIT A"/>
    <property type="match status" value="1"/>
</dbReference>
<dbReference type="GO" id="GO:0045004">
    <property type="term" value="P:DNA replication proofreading"/>
    <property type="evidence" value="ECO:0007669"/>
    <property type="project" value="TreeGrafter"/>
</dbReference>
<keyword evidence="1" id="KW-0235">DNA replication</keyword>
<dbReference type="InterPro" id="IPR012337">
    <property type="entry name" value="RNaseH-like_sf"/>
</dbReference>
<comment type="function">
    <text evidence="1">DNA polymerase II participates in chromosomal DNA replication.</text>
</comment>
<keyword evidence="1" id="KW-0238">DNA-binding</keyword>
<keyword evidence="1" id="KW-0863">Zinc-finger</keyword>
<dbReference type="GO" id="GO:0000278">
    <property type="term" value="P:mitotic cell cycle"/>
    <property type="evidence" value="ECO:0007669"/>
    <property type="project" value="TreeGrafter"/>
</dbReference>
<feature type="chain" id="PRO_5032423316" description="DNA polymerase epsilon catalytic subunit" evidence="2">
    <location>
        <begin position="20"/>
        <end position="193"/>
    </location>
</feature>
<dbReference type="GO" id="GO:0006287">
    <property type="term" value="P:base-excision repair, gap-filling"/>
    <property type="evidence" value="ECO:0007669"/>
    <property type="project" value="TreeGrafter"/>
</dbReference>
<dbReference type="EMBL" id="JADFTS010000006">
    <property type="protein sequence ID" value="KAF9603800.1"/>
    <property type="molecule type" value="Genomic_DNA"/>
</dbReference>
<comment type="catalytic activity">
    <reaction evidence="1">
        <text>DNA(n) + a 2'-deoxyribonucleoside 5'-triphosphate = DNA(n+1) + diphosphate</text>
        <dbReference type="Rhea" id="RHEA:22508"/>
        <dbReference type="Rhea" id="RHEA-COMP:17339"/>
        <dbReference type="Rhea" id="RHEA-COMP:17340"/>
        <dbReference type="ChEBI" id="CHEBI:33019"/>
        <dbReference type="ChEBI" id="CHEBI:61560"/>
        <dbReference type="ChEBI" id="CHEBI:173112"/>
        <dbReference type="EC" id="2.7.7.7"/>
    </reaction>
</comment>
<reference evidence="3 4" key="1">
    <citation type="submission" date="2020-10" db="EMBL/GenBank/DDBJ databases">
        <title>The Coptis chinensis genome and diversification of protoberbering-type alkaloids.</title>
        <authorList>
            <person name="Wang B."/>
            <person name="Shu S."/>
            <person name="Song C."/>
            <person name="Liu Y."/>
        </authorList>
    </citation>
    <scope>NUCLEOTIDE SEQUENCE [LARGE SCALE GENOMIC DNA]</scope>
    <source>
        <strain evidence="3">HL-2020</strain>
        <tissue evidence="3">Leaf</tissue>
    </source>
</reference>
<accession>A0A835HMX0</accession>
<dbReference type="GO" id="GO:0051539">
    <property type="term" value="F:4 iron, 4 sulfur cluster binding"/>
    <property type="evidence" value="ECO:0007669"/>
    <property type="project" value="UniProtKB-KW"/>
</dbReference>
<dbReference type="Proteomes" id="UP000631114">
    <property type="component" value="Unassembled WGS sequence"/>
</dbReference>
<keyword evidence="1" id="KW-0539">Nucleus</keyword>
<keyword evidence="1" id="KW-0239">DNA-directed DNA polymerase</keyword>
<keyword evidence="1" id="KW-0808">Transferase</keyword>
<dbReference type="GO" id="GO:0003887">
    <property type="term" value="F:DNA-directed DNA polymerase activity"/>
    <property type="evidence" value="ECO:0007669"/>
    <property type="project" value="UniProtKB-KW"/>
</dbReference>
<dbReference type="GO" id="GO:0006297">
    <property type="term" value="P:nucleotide-excision repair, DNA gap filling"/>
    <property type="evidence" value="ECO:0007669"/>
    <property type="project" value="TreeGrafter"/>
</dbReference>
<comment type="caution">
    <text evidence="3">The sequence shown here is derived from an EMBL/GenBank/DDBJ whole genome shotgun (WGS) entry which is preliminary data.</text>
</comment>
<keyword evidence="1" id="KW-0479">Metal-binding</keyword>
<feature type="signal peptide" evidence="2">
    <location>
        <begin position="1"/>
        <end position="19"/>
    </location>
</feature>
<dbReference type="GO" id="GO:0003677">
    <property type="term" value="F:DNA binding"/>
    <property type="evidence" value="ECO:0007669"/>
    <property type="project" value="UniProtKB-KW"/>
</dbReference>
<sequence>MTRLVLVSLFAFEFVVLKGDKSWGTRKIIGRHGLVLGLGVSCQFQVSDDGSNFKCKYRFKPYFYATTKDGTEMGVETYLKRCYEGQIADIELTQKEDLNMKNHLSGLQKSYLKISFDTVQQLMLVRNDLLPIVQRNQEMIDTTEAYESILTGKRHQDFIECIVDLREYDVPFHVRFAIDNGDFIATFTSVMSF</sequence>
<name>A0A835HMX0_9MAGN</name>
<dbReference type="GO" id="GO:0008270">
    <property type="term" value="F:zinc ion binding"/>
    <property type="evidence" value="ECO:0007669"/>
    <property type="project" value="UniProtKB-KW"/>
</dbReference>
<comment type="subcellular location">
    <subcellularLocation>
        <location evidence="1">Nucleus</location>
    </subcellularLocation>
</comment>
<gene>
    <name evidence="3" type="ORF">IFM89_037934</name>
</gene>
<dbReference type="Gene3D" id="3.30.342.10">
    <property type="entry name" value="DNA Polymerase, chain B, domain 1"/>
    <property type="match status" value="1"/>
</dbReference>
<evidence type="ECO:0000256" key="1">
    <source>
        <dbReference type="RuleBase" id="RU365029"/>
    </source>
</evidence>
<evidence type="ECO:0000313" key="4">
    <source>
        <dbReference type="Proteomes" id="UP000631114"/>
    </source>
</evidence>
<dbReference type="InterPro" id="IPR029703">
    <property type="entry name" value="POL2"/>
</dbReference>
<keyword evidence="1" id="KW-0411">Iron-sulfur</keyword>
<keyword evidence="1" id="KW-0004">4Fe-4S</keyword>
<organism evidence="3 4">
    <name type="scientific">Coptis chinensis</name>
    <dbReference type="NCBI Taxonomy" id="261450"/>
    <lineage>
        <taxon>Eukaryota</taxon>
        <taxon>Viridiplantae</taxon>
        <taxon>Streptophyta</taxon>
        <taxon>Embryophyta</taxon>
        <taxon>Tracheophyta</taxon>
        <taxon>Spermatophyta</taxon>
        <taxon>Magnoliopsida</taxon>
        <taxon>Ranunculales</taxon>
        <taxon>Ranunculaceae</taxon>
        <taxon>Coptidoideae</taxon>
        <taxon>Coptis</taxon>
    </lineage>
</organism>
<keyword evidence="4" id="KW-1185">Reference proteome</keyword>
<keyword evidence="1" id="KW-0408">Iron</keyword>
<dbReference type="OrthoDB" id="10060449at2759"/>
<dbReference type="SUPFAM" id="SSF53098">
    <property type="entry name" value="Ribonuclease H-like"/>
    <property type="match status" value="1"/>
</dbReference>
<dbReference type="PANTHER" id="PTHR10670:SF0">
    <property type="entry name" value="DNA POLYMERASE EPSILON CATALYTIC SUBUNIT A"/>
    <property type="match status" value="1"/>
</dbReference>
<keyword evidence="1" id="KW-0548">Nucleotidyltransferase</keyword>
<dbReference type="GO" id="GO:0006272">
    <property type="term" value="P:leading strand elongation"/>
    <property type="evidence" value="ECO:0007669"/>
    <property type="project" value="TreeGrafter"/>
</dbReference>
<dbReference type="EC" id="2.7.7.7" evidence="1"/>
<evidence type="ECO:0000313" key="3">
    <source>
        <dbReference type="EMBL" id="KAF9603800.1"/>
    </source>
</evidence>
<dbReference type="GO" id="GO:0008622">
    <property type="term" value="C:epsilon DNA polymerase complex"/>
    <property type="evidence" value="ECO:0007669"/>
    <property type="project" value="InterPro"/>
</dbReference>
<dbReference type="AlphaFoldDB" id="A0A835HMX0"/>
<comment type="similarity">
    <text evidence="1">Belongs to the DNA polymerase type-B family.</text>
</comment>
<protein>
    <recommendedName>
        <fullName evidence="1">DNA polymerase epsilon catalytic subunit</fullName>
        <ecNumber evidence="1">2.7.7.7</ecNumber>
    </recommendedName>
</protein>
<keyword evidence="1" id="KW-0862">Zinc</keyword>
<comment type="cofactor">
    <cofactor evidence="1">
        <name>[4Fe-4S] cluster</name>
        <dbReference type="ChEBI" id="CHEBI:49883"/>
    </cofactor>
</comment>
<dbReference type="GO" id="GO:0008310">
    <property type="term" value="F:single-stranded DNA 3'-5' DNA exonuclease activity"/>
    <property type="evidence" value="ECO:0007669"/>
    <property type="project" value="TreeGrafter"/>
</dbReference>